<evidence type="ECO:0000256" key="2">
    <source>
        <dbReference type="ARBA" id="ARBA00002988"/>
    </source>
</evidence>
<evidence type="ECO:0000256" key="1">
    <source>
        <dbReference type="ARBA" id="ARBA00001946"/>
    </source>
</evidence>
<dbReference type="GO" id="GO:0006094">
    <property type="term" value="P:gluconeogenesis"/>
    <property type="evidence" value="ECO:0007669"/>
    <property type="project" value="UniProtKB-UniPathway"/>
</dbReference>
<dbReference type="InterPro" id="IPR036637">
    <property type="entry name" value="Phosphohistidine_dom_sf"/>
</dbReference>
<evidence type="ECO:0000259" key="16">
    <source>
        <dbReference type="Pfam" id="PF01326"/>
    </source>
</evidence>
<protein>
    <recommendedName>
        <fullName evidence="6">Phosphoenolpyruvate synthase</fullName>
        <ecNumber evidence="5">2.7.9.2</ecNumber>
    </recommendedName>
    <alternativeName>
        <fullName evidence="13">Pyruvate, water dikinase</fullName>
    </alternativeName>
</protein>
<evidence type="ECO:0000256" key="11">
    <source>
        <dbReference type="ARBA" id="ARBA00022840"/>
    </source>
</evidence>
<dbReference type="SUPFAM" id="SSF56059">
    <property type="entry name" value="Glutathione synthetase ATP-binding domain-like"/>
    <property type="match status" value="1"/>
</dbReference>
<reference evidence="17 18" key="1">
    <citation type="submission" date="2020-05" db="EMBL/GenBank/DDBJ databases">
        <title>Draft genome sequence of Desulfovibrio psychrotolerans JS1T.</title>
        <authorList>
            <person name="Ueno A."/>
            <person name="Tamazawa S."/>
            <person name="Tamamura S."/>
            <person name="Murakami T."/>
            <person name="Kiyama T."/>
            <person name="Inomata H."/>
            <person name="Amano Y."/>
            <person name="Miyakawa K."/>
            <person name="Tamaki H."/>
            <person name="Naganuma T."/>
            <person name="Kaneko K."/>
        </authorList>
    </citation>
    <scope>NUCLEOTIDE SEQUENCE [LARGE SCALE GENOMIC DNA]</scope>
    <source>
        <strain evidence="17 18">JS1</strain>
    </source>
</reference>
<organism evidence="17 18">
    <name type="scientific">Desulfovibrio psychrotolerans</name>
    <dbReference type="NCBI Taxonomy" id="415242"/>
    <lineage>
        <taxon>Bacteria</taxon>
        <taxon>Pseudomonadati</taxon>
        <taxon>Thermodesulfobacteriota</taxon>
        <taxon>Desulfovibrionia</taxon>
        <taxon>Desulfovibrionales</taxon>
        <taxon>Desulfovibrionaceae</taxon>
        <taxon>Desulfovibrio</taxon>
    </lineage>
</organism>
<accession>A0A7J0BV26</accession>
<evidence type="ECO:0000256" key="14">
    <source>
        <dbReference type="ARBA" id="ARBA00047700"/>
    </source>
</evidence>
<comment type="pathway">
    <text evidence="3">Carbohydrate biosynthesis; gluconeogenesis.</text>
</comment>
<dbReference type="InterPro" id="IPR002192">
    <property type="entry name" value="PPDK_AMP/ATP-bd"/>
</dbReference>
<evidence type="ECO:0000256" key="8">
    <source>
        <dbReference type="ARBA" id="ARBA00022723"/>
    </source>
</evidence>
<dbReference type="GO" id="GO:0008986">
    <property type="term" value="F:pyruvate, water dikinase activity"/>
    <property type="evidence" value="ECO:0007669"/>
    <property type="project" value="UniProtKB-EC"/>
</dbReference>
<dbReference type="Proteomes" id="UP000503820">
    <property type="component" value="Unassembled WGS sequence"/>
</dbReference>
<dbReference type="PANTHER" id="PTHR43030">
    <property type="entry name" value="PHOSPHOENOLPYRUVATE SYNTHASE"/>
    <property type="match status" value="1"/>
</dbReference>
<gene>
    <name evidence="17" type="ORF">DSM19430T_17260</name>
</gene>
<dbReference type="GO" id="GO:0046872">
    <property type="term" value="F:metal ion binding"/>
    <property type="evidence" value="ECO:0007669"/>
    <property type="project" value="UniProtKB-KW"/>
</dbReference>
<feature type="domain" description="Pyruvate phosphate dikinase AMP/ATP-binding" evidence="16">
    <location>
        <begin position="131"/>
        <end position="435"/>
    </location>
</feature>
<dbReference type="EMBL" id="BLVP01000008">
    <property type="protein sequence ID" value="GFM37042.1"/>
    <property type="molecule type" value="Genomic_DNA"/>
</dbReference>
<evidence type="ECO:0000256" key="3">
    <source>
        <dbReference type="ARBA" id="ARBA00004742"/>
    </source>
</evidence>
<proteinExistence type="inferred from homology"/>
<keyword evidence="7" id="KW-0808">Transferase</keyword>
<comment type="caution">
    <text evidence="17">The sequence shown here is derived from an EMBL/GenBank/DDBJ whole genome shotgun (WGS) entry which is preliminary data.</text>
</comment>
<dbReference type="InterPro" id="IPR006319">
    <property type="entry name" value="PEP_synth"/>
</dbReference>
<comment type="similarity">
    <text evidence="4">Belongs to the PEP-utilizing enzyme family.</text>
</comment>
<keyword evidence="9" id="KW-0547">Nucleotide-binding</keyword>
<evidence type="ECO:0000313" key="17">
    <source>
        <dbReference type="EMBL" id="GFM37042.1"/>
    </source>
</evidence>
<evidence type="ECO:0000256" key="12">
    <source>
        <dbReference type="ARBA" id="ARBA00022842"/>
    </source>
</evidence>
<keyword evidence="11" id="KW-0067">ATP-binding</keyword>
<dbReference type="Gene3D" id="3.30.1490.20">
    <property type="entry name" value="ATP-grasp fold, A domain"/>
    <property type="match status" value="1"/>
</dbReference>
<dbReference type="Gene3D" id="3.50.30.10">
    <property type="entry name" value="Phosphohistidine domain"/>
    <property type="match status" value="1"/>
</dbReference>
<evidence type="ECO:0000256" key="4">
    <source>
        <dbReference type="ARBA" id="ARBA00007837"/>
    </source>
</evidence>
<comment type="cofactor">
    <cofactor evidence="1">
        <name>Mg(2+)</name>
        <dbReference type="ChEBI" id="CHEBI:18420"/>
    </cofactor>
</comment>
<dbReference type="EC" id="2.7.9.2" evidence="5"/>
<dbReference type="SUPFAM" id="SSF52009">
    <property type="entry name" value="Phosphohistidine domain"/>
    <property type="match status" value="1"/>
</dbReference>
<dbReference type="PANTHER" id="PTHR43030:SF1">
    <property type="entry name" value="PHOSPHOENOLPYRUVATE SYNTHASE"/>
    <property type="match status" value="1"/>
</dbReference>
<dbReference type="InterPro" id="IPR013815">
    <property type="entry name" value="ATP_grasp_subdomain_1"/>
</dbReference>
<evidence type="ECO:0000259" key="15">
    <source>
        <dbReference type="Pfam" id="PF00391"/>
    </source>
</evidence>
<evidence type="ECO:0000256" key="10">
    <source>
        <dbReference type="ARBA" id="ARBA00022777"/>
    </source>
</evidence>
<dbReference type="InterPro" id="IPR008279">
    <property type="entry name" value="PEP-util_enz_mobile_dom"/>
</dbReference>
<feature type="domain" description="PEP-utilising enzyme mobile" evidence="15">
    <location>
        <begin position="480"/>
        <end position="550"/>
    </location>
</feature>
<dbReference type="RefSeq" id="WP_174409692.1">
    <property type="nucleotide sequence ID" value="NZ_BLVP01000008.1"/>
</dbReference>
<evidence type="ECO:0000313" key="18">
    <source>
        <dbReference type="Proteomes" id="UP000503820"/>
    </source>
</evidence>
<dbReference type="UniPathway" id="UPA00138"/>
<comment type="catalytic activity">
    <reaction evidence="14">
        <text>pyruvate + ATP + H2O = phosphoenolpyruvate + AMP + phosphate + 2 H(+)</text>
        <dbReference type="Rhea" id="RHEA:11364"/>
        <dbReference type="ChEBI" id="CHEBI:15361"/>
        <dbReference type="ChEBI" id="CHEBI:15377"/>
        <dbReference type="ChEBI" id="CHEBI:15378"/>
        <dbReference type="ChEBI" id="CHEBI:30616"/>
        <dbReference type="ChEBI" id="CHEBI:43474"/>
        <dbReference type="ChEBI" id="CHEBI:58702"/>
        <dbReference type="ChEBI" id="CHEBI:456215"/>
        <dbReference type="EC" id="2.7.9.2"/>
    </reaction>
</comment>
<keyword evidence="8" id="KW-0479">Metal-binding</keyword>
<evidence type="ECO:0000256" key="6">
    <source>
        <dbReference type="ARBA" id="ARBA00021623"/>
    </source>
</evidence>
<dbReference type="AlphaFoldDB" id="A0A7J0BV26"/>
<name>A0A7J0BV26_9BACT</name>
<evidence type="ECO:0000256" key="13">
    <source>
        <dbReference type="ARBA" id="ARBA00033470"/>
    </source>
</evidence>
<dbReference type="Pfam" id="PF00391">
    <property type="entry name" value="PEP-utilizers"/>
    <property type="match status" value="1"/>
</dbReference>
<comment type="function">
    <text evidence="2">Catalyzes the phosphorylation of pyruvate to phosphoenolpyruvate.</text>
</comment>
<evidence type="ECO:0000256" key="7">
    <source>
        <dbReference type="ARBA" id="ARBA00022679"/>
    </source>
</evidence>
<keyword evidence="12" id="KW-0460">Magnesium</keyword>
<dbReference type="GO" id="GO:0005524">
    <property type="term" value="F:ATP binding"/>
    <property type="evidence" value="ECO:0007669"/>
    <property type="project" value="UniProtKB-KW"/>
</dbReference>
<keyword evidence="17" id="KW-0670">Pyruvate</keyword>
<dbReference type="Gene3D" id="3.30.470.20">
    <property type="entry name" value="ATP-grasp fold, B domain"/>
    <property type="match status" value="1"/>
</dbReference>
<evidence type="ECO:0000256" key="5">
    <source>
        <dbReference type="ARBA" id="ARBA00011996"/>
    </source>
</evidence>
<sequence length="856" mass="94005">MPQLLEFFRKNKSRQRGISDETALDRKYHTFKSLLAGNNQVLEFMTDLERLMYDGRSFTQDEALELTESLVAGVYDLVEDLNSLSGGAYPELFDRAESISVEALKLLSRRRRFESRRLIFPLEHLSLDNLDEVGGKAANLGEVSNRVGLPTPHGFAVTASAAALFLHHSGVFEHVRRELSATDIGDTARLEEAALSAQERILAAPMPPELQTALAEAARGMVRTFGSQVRLAVRSSAVCEDSQASFAGQHATVLGVAPQEMERAWREVVASVFSPRAVFYRRTKGYSEEDVMMSVLVLNMISAKASGVIYTADPNCLDDRDILVSGIWGLGLSVVDGSADTDFWRVRRRDRGLEARQVALKEERIVLLPGGGTMYERVPQEQRTMPCLNDGQVARLVEYALRLEEHYGTPLDVEWAMDAENRFVVLQARPLMQANACKLPESCAFIAGYAMLLAGGQSASPGTASGVVHVVETGYELHGIPQGAILVARQTSPEYVAAMGKVSGIITDMGSVTGHMASVAREFGIPTLVGVGRATHTLQHGQVVTLDASNQVVYEGRVTEILHERKPVNLMKGSPVYKSLQQALKLIAPLNLVDPETPEFTASGCQTLHDIIRFAHEMAMRSMFCIADDLDMQEGLAVPLFTGLPLRFLVVDLGGGLHPILSGRMAEVTDIICMPFKALLEGMSHPGVRWTNATQQESSGCDAAVADSVFRSRLPGSGLGGANYAIISGEYMNIHGRMGHHFATVDSYCGPLLNDNYIMFSFKGGAADAGRRIRRAQLIGATLRWLGFRVVQKGDSIRAEMKKYDQKRIMEKLDMLGRLLGAMRMLDLTISPDAQTEWYVQQFLKGNYTFSPPPEE</sequence>
<evidence type="ECO:0000256" key="9">
    <source>
        <dbReference type="ARBA" id="ARBA00022741"/>
    </source>
</evidence>
<dbReference type="Pfam" id="PF01326">
    <property type="entry name" value="PPDK_N"/>
    <property type="match status" value="1"/>
</dbReference>
<keyword evidence="18" id="KW-1185">Reference proteome</keyword>
<keyword evidence="10" id="KW-0418">Kinase</keyword>